<dbReference type="Proteomes" id="UP000632377">
    <property type="component" value="Unassembled WGS sequence"/>
</dbReference>
<evidence type="ECO:0000313" key="4">
    <source>
        <dbReference type="Proteomes" id="UP000632377"/>
    </source>
</evidence>
<proteinExistence type="predicted"/>
<dbReference type="Pfam" id="PF00589">
    <property type="entry name" value="Phage_integrase"/>
    <property type="match status" value="1"/>
</dbReference>
<dbReference type="Gene3D" id="1.10.443.10">
    <property type="entry name" value="Intergrase catalytic core"/>
    <property type="match status" value="1"/>
</dbReference>
<dbReference type="PROSITE" id="PS51898">
    <property type="entry name" value="TYR_RECOMBINASE"/>
    <property type="match status" value="1"/>
</dbReference>
<sequence length="57" mass="6481">MSKLLLNLDCGIRIGEACELKVEDIDLKQRLINVRAEVAKTRTFRQLPISEITAKLL</sequence>
<dbReference type="EMBL" id="JAESWC010000002">
    <property type="protein sequence ID" value="MBL4935192.1"/>
    <property type="molecule type" value="Genomic_DNA"/>
</dbReference>
<gene>
    <name evidence="3" type="ORF">JK636_05415</name>
</gene>
<protein>
    <submittedName>
        <fullName evidence="3">Site-specific integrase</fullName>
    </submittedName>
</protein>
<dbReference type="InterPro" id="IPR002104">
    <property type="entry name" value="Integrase_catalytic"/>
</dbReference>
<evidence type="ECO:0000256" key="1">
    <source>
        <dbReference type="ARBA" id="ARBA00023172"/>
    </source>
</evidence>
<organism evidence="3 4">
    <name type="scientific">Clostridium rhizosphaerae</name>
    <dbReference type="NCBI Taxonomy" id="2803861"/>
    <lineage>
        <taxon>Bacteria</taxon>
        <taxon>Bacillati</taxon>
        <taxon>Bacillota</taxon>
        <taxon>Clostridia</taxon>
        <taxon>Eubacteriales</taxon>
        <taxon>Clostridiaceae</taxon>
        <taxon>Clostridium</taxon>
    </lineage>
</organism>
<dbReference type="CDD" id="cd00397">
    <property type="entry name" value="DNA_BRE_C"/>
    <property type="match status" value="1"/>
</dbReference>
<keyword evidence="1" id="KW-0233">DNA recombination</keyword>
<dbReference type="InterPro" id="IPR013762">
    <property type="entry name" value="Integrase-like_cat_sf"/>
</dbReference>
<keyword evidence="4" id="KW-1185">Reference proteome</keyword>
<accession>A0ABS1T772</accession>
<evidence type="ECO:0000259" key="2">
    <source>
        <dbReference type="PROSITE" id="PS51898"/>
    </source>
</evidence>
<dbReference type="InterPro" id="IPR011010">
    <property type="entry name" value="DNA_brk_join_enz"/>
</dbReference>
<reference evidence="3 4" key="1">
    <citation type="submission" date="2021-01" db="EMBL/GenBank/DDBJ databases">
        <title>Genome public.</title>
        <authorList>
            <person name="Liu C."/>
            <person name="Sun Q."/>
        </authorList>
    </citation>
    <scope>NUCLEOTIDE SEQUENCE [LARGE SCALE GENOMIC DNA]</scope>
    <source>
        <strain evidence="3 4">YIM B02515</strain>
    </source>
</reference>
<name>A0ABS1T772_9CLOT</name>
<comment type="caution">
    <text evidence="3">The sequence shown here is derived from an EMBL/GenBank/DDBJ whole genome shotgun (WGS) entry which is preliminary data.</text>
</comment>
<evidence type="ECO:0000313" key="3">
    <source>
        <dbReference type="EMBL" id="MBL4935192.1"/>
    </source>
</evidence>
<dbReference type="SUPFAM" id="SSF56349">
    <property type="entry name" value="DNA breaking-rejoining enzymes"/>
    <property type="match status" value="1"/>
</dbReference>
<feature type="domain" description="Tyr recombinase" evidence="2">
    <location>
        <begin position="1"/>
        <end position="57"/>
    </location>
</feature>
<dbReference type="RefSeq" id="WP_202748749.1">
    <property type="nucleotide sequence ID" value="NZ_JAESWC010000002.1"/>
</dbReference>